<name>A0A2Z7BKB9_9LAMI</name>
<dbReference type="PANTHER" id="PTHR47874">
    <property type="entry name" value="EXPRESSED PROTEIN"/>
    <property type="match status" value="1"/>
</dbReference>
<dbReference type="AlphaFoldDB" id="A0A2Z7BKB9"/>
<dbReference type="PROSITE" id="PS51375">
    <property type="entry name" value="PPR"/>
    <property type="match status" value="1"/>
</dbReference>
<evidence type="ECO:0000256" key="2">
    <source>
        <dbReference type="ARBA" id="ARBA00022737"/>
    </source>
</evidence>
<evidence type="ECO:0000313" key="4">
    <source>
        <dbReference type="EMBL" id="KZV32376.1"/>
    </source>
</evidence>
<organism evidence="4 5">
    <name type="scientific">Dorcoceras hygrometricum</name>
    <dbReference type="NCBI Taxonomy" id="472368"/>
    <lineage>
        <taxon>Eukaryota</taxon>
        <taxon>Viridiplantae</taxon>
        <taxon>Streptophyta</taxon>
        <taxon>Embryophyta</taxon>
        <taxon>Tracheophyta</taxon>
        <taxon>Spermatophyta</taxon>
        <taxon>Magnoliopsida</taxon>
        <taxon>eudicotyledons</taxon>
        <taxon>Gunneridae</taxon>
        <taxon>Pentapetalae</taxon>
        <taxon>asterids</taxon>
        <taxon>lamiids</taxon>
        <taxon>Lamiales</taxon>
        <taxon>Gesneriaceae</taxon>
        <taxon>Didymocarpoideae</taxon>
        <taxon>Trichosporeae</taxon>
        <taxon>Loxocarpinae</taxon>
        <taxon>Dorcoceras</taxon>
    </lineage>
</organism>
<protein>
    <submittedName>
        <fullName evidence="4">Pentatricopeptide repeat-containing protein-like</fullName>
    </submittedName>
</protein>
<dbReference type="OrthoDB" id="185373at2759"/>
<dbReference type="InterPro" id="IPR011990">
    <property type="entry name" value="TPR-like_helical_dom_sf"/>
</dbReference>
<gene>
    <name evidence="4" type="ORF">F511_03659</name>
</gene>
<dbReference type="NCBIfam" id="TIGR00756">
    <property type="entry name" value="PPR"/>
    <property type="match status" value="1"/>
</dbReference>
<dbReference type="InterPro" id="IPR002885">
    <property type="entry name" value="PPR_rpt"/>
</dbReference>
<dbReference type="Gene3D" id="1.25.40.10">
    <property type="entry name" value="Tetratricopeptide repeat domain"/>
    <property type="match status" value="3"/>
</dbReference>
<evidence type="ECO:0000256" key="1">
    <source>
        <dbReference type="ARBA" id="ARBA00007626"/>
    </source>
</evidence>
<sequence length="495" mass="57065">MAHGSLKTHKAIRKSSIPARFVRLYVTQTPYSSSSQTVWSSIISLFLHKCDARSAEPSVDEYLREKASELREEILSHKDDVEGIEDVLKEKGVSLFRRYSDGSAVVELLSQLKSFPVLALEVFEWRRKQLDYASPMTVEEYTKGVVIAGRLKNVDLAVELFNEASNKQLKSTSLYNALMSTYSYNGLAMKCQSLFQELKSISTCTPSIVTYNILISAFGRLMLVDHMDATLREIRDQNVRPTVHTYKALIAGYITAWMWDEMEKTYLIMKEGSPKPNLDIHLLMLRGYANSGKLEQMEQMYEMVRNHVTHKEIPLIRVMICAYCRSTDVARVDKVEGLLRLIPDDEYRPWLNVILICLYAKQDLLERMENSISEAFERNAYVTTVSTMRCIISSYFRQNAVDKLAVFLSRAQHAGWNICRSLYHCKMVMYGSQMRLSEMEKVIDEMDQVNMHCSKKTFWILYNVYQKYGQKSKLEQVVGQMFKHGYGAPLPSNFV</sequence>
<keyword evidence="2" id="KW-0677">Repeat</keyword>
<dbReference type="Pfam" id="PF01535">
    <property type="entry name" value="PPR"/>
    <property type="match status" value="2"/>
</dbReference>
<keyword evidence="5" id="KW-1185">Reference proteome</keyword>
<dbReference type="InterPro" id="IPR044179">
    <property type="entry name" value="PPR5-like"/>
</dbReference>
<evidence type="ECO:0000256" key="3">
    <source>
        <dbReference type="PROSITE-ProRule" id="PRU00708"/>
    </source>
</evidence>
<evidence type="ECO:0000313" key="5">
    <source>
        <dbReference type="Proteomes" id="UP000250235"/>
    </source>
</evidence>
<dbReference type="Proteomes" id="UP000250235">
    <property type="component" value="Unassembled WGS sequence"/>
</dbReference>
<feature type="repeat" description="PPR" evidence="3">
    <location>
        <begin position="207"/>
        <end position="241"/>
    </location>
</feature>
<comment type="similarity">
    <text evidence="1">Belongs to the PPR family. P subfamily.</text>
</comment>
<dbReference type="PANTHER" id="PTHR47874:SF1">
    <property type="entry name" value="OS05G0407900 PROTEIN"/>
    <property type="match status" value="1"/>
</dbReference>
<proteinExistence type="inferred from homology"/>
<reference evidence="4 5" key="1">
    <citation type="journal article" date="2015" name="Proc. Natl. Acad. Sci. U.S.A.">
        <title>The resurrection genome of Boea hygrometrica: A blueprint for survival of dehydration.</title>
        <authorList>
            <person name="Xiao L."/>
            <person name="Yang G."/>
            <person name="Zhang L."/>
            <person name="Yang X."/>
            <person name="Zhao S."/>
            <person name="Ji Z."/>
            <person name="Zhou Q."/>
            <person name="Hu M."/>
            <person name="Wang Y."/>
            <person name="Chen M."/>
            <person name="Xu Y."/>
            <person name="Jin H."/>
            <person name="Xiao X."/>
            <person name="Hu G."/>
            <person name="Bao F."/>
            <person name="Hu Y."/>
            <person name="Wan P."/>
            <person name="Li L."/>
            <person name="Deng X."/>
            <person name="Kuang T."/>
            <person name="Xiang C."/>
            <person name="Zhu J.K."/>
            <person name="Oliver M.J."/>
            <person name="He Y."/>
        </authorList>
    </citation>
    <scope>NUCLEOTIDE SEQUENCE [LARGE SCALE GENOMIC DNA]</scope>
    <source>
        <strain evidence="5">cv. XS01</strain>
    </source>
</reference>
<dbReference type="EMBL" id="KV006883">
    <property type="protein sequence ID" value="KZV32376.1"/>
    <property type="molecule type" value="Genomic_DNA"/>
</dbReference>
<dbReference type="GO" id="GO:0003729">
    <property type="term" value="F:mRNA binding"/>
    <property type="evidence" value="ECO:0007669"/>
    <property type="project" value="InterPro"/>
</dbReference>
<dbReference type="Pfam" id="PF13041">
    <property type="entry name" value="PPR_2"/>
    <property type="match status" value="1"/>
</dbReference>
<accession>A0A2Z7BKB9</accession>